<dbReference type="HOGENOM" id="CLU_051181_0_0_4"/>
<dbReference type="InterPro" id="IPR022606">
    <property type="entry name" value="DUF2914"/>
</dbReference>
<keyword evidence="1" id="KW-0812">Transmembrane</keyword>
<proteinExistence type="predicted"/>
<feature type="transmembrane region" description="Helical" evidence="1">
    <location>
        <begin position="205"/>
        <end position="223"/>
    </location>
</feature>
<evidence type="ECO:0000256" key="1">
    <source>
        <dbReference type="SAM" id="Phobius"/>
    </source>
</evidence>
<evidence type="ECO:0000313" key="4">
    <source>
        <dbReference type="Proteomes" id="UP000056322"/>
    </source>
</evidence>
<dbReference type="Pfam" id="PF11141">
    <property type="entry name" value="DUF2914"/>
    <property type="match status" value="1"/>
</dbReference>
<sequence length="369" mass="42141">MFKFLGQFLARFFKLDTTLSLKNLLPAIAFFGGFLWDALTIGRQINPSDLWFLAGYLLAAGLILYWMGHRSHAHASMSEMEQLKHSIRPEWQKNAPIFILQFLFGSLFSCLFIMYFKSANHFLALFWSLGLAFLLVANECIDHHYQRFTLTWALFGLCAILVFNFLLPFMLGSILAVWFYLSTFAGATLTHYLRKKTPGCPGRAWPVWAIAGVLSLAYILDFIPPVPLVKRDMQIGLNLEKSNGEMVISVEKSAWYKPWRLLSNDLHVPAGARVYCVSAVFAPSGINTSLYHRWERYDEKLGWQAASRIGFGLSGGRQGGFRGYTYKQNIQSGEWRIKVETEDGRTLTVYHFNLYTEPSTDTHLDARNI</sequence>
<keyword evidence="4" id="KW-1185">Reference proteome</keyword>
<dbReference type="AlphaFoldDB" id="A0A0B7J0B2"/>
<accession>A0A0B7J0B2</accession>
<reference evidence="4" key="1">
    <citation type="submission" date="2014-12" db="EMBL/GenBank/DDBJ databases">
        <authorList>
            <person name="Salcher M.M."/>
        </authorList>
    </citation>
    <scope>NUCLEOTIDE SEQUENCE [LARGE SCALE GENOMIC DNA]</scope>
    <source>
        <strain evidence="4">MMS-10A-171</strain>
    </source>
</reference>
<name>A0A0B7J0B2_9PROT</name>
<dbReference type="KEGG" id="mbac:BN1209_1047"/>
<feature type="transmembrane region" description="Helical" evidence="1">
    <location>
        <begin position="97"/>
        <end position="116"/>
    </location>
</feature>
<evidence type="ECO:0000259" key="2">
    <source>
        <dbReference type="Pfam" id="PF11141"/>
    </source>
</evidence>
<dbReference type="Proteomes" id="UP000056322">
    <property type="component" value="Chromosome 1"/>
</dbReference>
<feature type="transmembrane region" description="Helical" evidence="1">
    <location>
        <begin position="122"/>
        <end position="141"/>
    </location>
</feature>
<gene>
    <name evidence="3" type="ORF">BN1209_1047</name>
</gene>
<dbReference type="RefSeq" id="WP_231855119.1">
    <property type="nucleotide sequence ID" value="NZ_LN794158.1"/>
</dbReference>
<keyword evidence="1" id="KW-0472">Membrane</keyword>
<feature type="transmembrane region" description="Helical" evidence="1">
    <location>
        <begin position="21"/>
        <end position="38"/>
    </location>
</feature>
<feature type="transmembrane region" description="Helical" evidence="1">
    <location>
        <begin position="50"/>
        <end position="68"/>
    </location>
</feature>
<evidence type="ECO:0000313" key="3">
    <source>
        <dbReference type="EMBL" id="CEN56088.1"/>
    </source>
</evidence>
<feature type="transmembrane region" description="Helical" evidence="1">
    <location>
        <begin position="148"/>
        <end position="167"/>
    </location>
</feature>
<dbReference type="EMBL" id="LN794158">
    <property type="protein sequence ID" value="CEN56088.1"/>
    <property type="molecule type" value="Genomic_DNA"/>
</dbReference>
<dbReference type="STRING" id="1581680.BN1209_1047"/>
<keyword evidence="1" id="KW-1133">Transmembrane helix</keyword>
<feature type="transmembrane region" description="Helical" evidence="1">
    <location>
        <begin position="173"/>
        <end position="193"/>
    </location>
</feature>
<protein>
    <recommendedName>
        <fullName evidence="2">DUF2914 domain-containing protein</fullName>
    </recommendedName>
</protein>
<feature type="domain" description="DUF2914" evidence="2">
    <location>
        <begin position="288"/>
        <end position="353"/>
    </location>
</feature>
<organism evidence="3 4">
    <name type="scientific">Candidatus Methylopumilus turicensis</name>
    <dbReference type="NCBI Taxonomy" id="1581680"/>
    <lineage>
        <taxon>Bacteria</taxon>
        <taxon>Pseudomonadati</taxon>
        <taxon>Pseudomonadota</taxon>
        <taxon>Betaproteobacteria</taxon>
        <taxon>Nitrosomonadales</taxon>
        <taxon>Methylophilaceae</taxon>
        <taxon>Candidatus Methylopumilus</taxon>
    </lineage>
</organism>